<proteinExistence type="inferred from homology"/>
<evidence type="ECO:0000256" key="3">
    <source>
        <dbReference type="ARBA" id="ARBA00022857"/>
    </source>
</evidence>
<feature type="domain" description="Glycerol-3-phosphate dehydrogenase NAD-dependent C-terminal" evidence="9">
    <location>
        <begin position="15"/>
        <end position="155"/>
    </location>
</feature>
<name>A0AB94IQ10_9BACI</name>
<keyword evidence="2" id="KW-0444">Lipid biosynthesis</keyword>
<dbReference type="Pfam" id="PF07479">
    <property type="entry name" value="NAD_Gly3P_dh_C"/>
    <property type="match status" value="1"/>
</dbReference>
<dbReference type="AlphaFoldDB" id="A0AB94IQ10"/>
<dbReference type="NCBIfam" id="NF000940">
    <property type="entry name" value="PRK00094.1-2"/>
    <property type="match status" value="1"/>
</dbReference>
<dbReference type="EC" id="1.1.1.94" evidence="10"/>
<dbReference type="InterPro" id="IPR006168">
    <property type="entry name" value="G3P_DH_NAD-dep"/>
</dbReference>
<keyword evidence="4 10" id="KW-0560">Oxidoreductase</keyword>
<dbReference type="InterPro" id="IPR013328">
    <property type="entry name" value="6PGD_dom2"/>
</dbReference>
<accession>A0AB94IQ10</accession>
<evidence type="ECO:0000256" key="2">
    <source>
        <dbReference type="ARBA" id="ARBA00022516"/>
    </source>
</evidence>
<comment type="caution">
    <text evidence="10">The sequence shown here is derived from an EMBL/GenBank/DDBJ whole genome shotgun (WGS) entry which is preliminary data.</text>
</comment>
<dbReference type="PANTHER" id="PTHR11728">
    <property type="entry name" value="GLYCEROL-3-PHOSPHATE DEHYDROGENASE"/>
    <property type="match status" value="1"/>
</dbReference>
<dbReference type="InterPro" id="IPR008927">
    <property type="entry name" value="6-PGluconate_DH-like_C_sf"/>
</dbReference>
<dbReference type="PANTHER" id="PTHR11728:SF1">
    <property type="entry name" value="GLYCEROL-3-PHOSPHATE DEHYDROGENASE [NAD(+)] 2, CHLOROPLASTIC"/>
    <property type="match status" value="1"/>
</dbReference>
<keyword evidence="7" id="KW-0594">Phospholipid biosynthesis</keyword>
<reference evidence="10 11" key="1">
    <citation type="journal article" date="2014" name="Environ. Microbiol.">
        <title>The nitrate-ammonifying and nosZ-carrying bacterium Bacillus vireti is a potent source and sink for nitric and nitrous oxide under high nitrate conditions.</title>
        <authorList>
            <person name="Mania D."/>
            <person name="Heylen K."/>
            <person name="van Spanning R.J."/>
            <person name="Frostegard A."/>
        </authorList>
    </citation>
    <scope>NUCLEOTIDE SEQUENCE [LARGE SCALE GENOMIC DNA]</scope>
    <source>
        <strain evidence="10 11">LMG 21834</strain>
    </source>
</reference>
<protein>
    <submittedName>
        <fullName evidence="10">NAD(P)H-dependent glycerol-3-phosphate dehydrogenase</fullName>
        <ecNumber evidence="10">1.1.1.94</ecNumber>
    </submittedName>
</protein>
<dbReference type="SUPFAM" id="SSF48179">
    <property type="entry name" value="6-phosphogluconate dehydrogenase C-terminal domain-like"/>
    <property type="match status" value="1"/>
</dbReference>
<keyword evidence="6" id="KW-0443">Lipid metabolism</keyword>
<dbReference type="GO" id="GO:0005975">
    <property type="term" value="P:carbohydrate metabolic process"/>
    <property type="evidence" value="ECO:0007669"/>
    <property type="project" value="InterPro"/>
</dbReference>
<dbReference type="FunFam" id="1.10.1040.10:FF:000001">
    <property type="entry name" value="Glycerol-3-phosphate dehydrogenase [NAD(P)+]"/>
    <property type="match status" value="1"/>
</dbReference>
<organism evidence="10 11">
    <name type="scientific">Neobacillus vireti LMG 21834</name>
    <dbReference type="NCBI Taxonomy" id="1131730"/>
    <lineage>
        <taxon>Bacteria</taxon>
        <taxon>Bacillati</taxon>
        <taxon>Bacillota</taxon>
        <taxon>Bacilli</taxon>
        <taxon>Bacillales</taxon>
        <taxon>Bacillaceae</taxon>
        <taxon>Neobacillus</taxon>
    </lineage>
</organism>
<evidence type="ECO:0000256" key="6">
    <source>
        <dbReference type="ARBA" id="ARBA00023098"/>
    </source>
</evidence>
<dbReference type="GO" id="GO:0005829">
    <property type="term" value="C:cytosol"/>
    <property type="evidence" value="ECO:0007669"/>
    <property type="project" value="TreeGrafter"/>
</dbReference>
<gene>
    <name evidence="10" type="primary">gpsA</name>
    <name evidence="10" type="ORF">BAVI_08676</name>
</gene>
<keyword evidence="5" id="KW-0520">NAD</keyword>
<evidence type="ECO:0000256" key="7">
    <source>
        <dbReference type="ARBA" id="ARBA00023209"/>
    </source>
</evidence>
<evidence type="ECO:0000256" key="4">
    <source>
        <dbReference type="ARBA" id="ARBA00023002"/>
    </source>
</evidence>
<comment type="similarity">
    <text evidence="1">Belongs to the NAD-dependent glycerol-3-phosphate dehydrogenase family.</text>
</comment>
<evidence type="ECO:0000256" key="1">
    <source>
        <dbReference type="ARBA" id="ARBA00011009"/>
    </source>
</evidence>
<dbReference type="EMBL" id="ALAN01000058">
    <property type="protein sequence ID" value="ETI69160.1"/>
    <property type="molecule type" value="Genomic_DNA"/>
</dbReference>
<dbReference type="GO" id="GO:0008654">
    <property type="term" value="P:phospholipid biosynthetic process"/>
    <property type="evidence" value="ECO:0007669"/>
    <property type="project" value="UniProtKB-KW"/>
</dbReference>
<keyword evidence="11" id="KW-1185">Reference proteome</keyword>
<dbReference type="GO" id="GO:0047952">
    <property type="term" value="F:glycerol-3-phosphate dehydrogenase [NAD(P)+] activity"/>
    <property type="evidence" value="ECO:0007669"/>
    <property type="project" value="UniProtKB-EC"/>
</dbReference>
<evidence type="ECO:0000313" key="10">
    <source>
        <dbReference type="EMBL" id="ETI69160.1"/>
    </source>
</evidence>
<sequence>MLFMNTYFRVYTNGDVLGVEVGGALKNIIALGAGISDGLGYGDNAKSALITRGLAEITRLGYAMGADPLTFIGLAGVGDLVVTCTSIHSRNLRAGNLIGKGHKLDEVLNDMGMVVEGVRTAEATFQLGKKLEVDMPITNAIYEVVHNGHDPRDAVDALMTRTGKDEVPAFS</sequence>
<evidence type="ECO:0000256" key="8">
    <source>
        <dbReference type="ARBA" id="ARBA00023264"/>
    </source>
</evidence>
<dbReference type="PROSITE" id="PS00957">
    <property type="entry name" value="NAD_G3PDH"/>
    <property type="match status" value="1"/>
</dbReference>
<dbReference type="InterPro" id="IPR006109">
    <property type="entry name" value="G3P_DH_NAD-dep_C"/>
</dbReference>
<dbReference type="Proteomes" id="UP000018877">
    <property type="component" value="Unassembled WGS sequence"/>
</dbReference>
<keyword evidence="3" id="KW-0521">NADP</keyword>
<evidence type="ECO:0000256" key="5">
    <source>
        <dbReference type="ARBA" id="ARBA00023027"/>
    </source>
</evidence>
<keyword evidence="8" id="KW-1208">Phospholipid metabolism</keyword>
<evidence type="ECO:0000313" key="11">
    <source>
        <dbReference type="Proteomes" id="UP000018877"/>
    </source>
</evidence>
<evidence type="ECO:0000259" key="9">
    <source>
        <dbReference type="Pfam" id="PF07479"/>
    </source>
</evidence>
<dbReference type="PRINTS" id="PR00077">
    <property type="entry name" value="GPDHDRGNASE"/>
</dbReference>
<dbReference type="GO" id="GO:0006072">
    <property type="term" value="P:glycerol-3-phosphate metabolic process"/>
    <property type="evidence" value="ECO:0007669"/>
    <property type="project" value="InterPro"/>
</dbReference>
<dbReference type="Gene3D" id="1.10.1040.10">
    <property type="entry name" value="N-(1-d-carboxylethyl)-l-norvaline Dehydrogenase, domain 2"/>
    <property type="match status" value="1"/>
</dbReference>